<name>A0ABZ3ES83_9FIRM</name>
<evidence type="ECO:0000256" key="2">
    <source>
        <dbReference type="SAM" id="Phobius"/>
    </source>
</evidence>
<dbReference type="SMART" id="SM00287">
    <property type="entry name" value="SH3b"/>
    <property type="match status" value="2"/>
</dbReference>
<accession>A0ABZ3ES83</accession>
<dbReference type="PANTHER" id="PTHR34408:SF1">
    <property type="entry name" value="GLYCOSYL HYDROLASE FAMILY 19 DOMAIN-CONTAINING PROTEIN HI_1415"/>
    <property type="match status" value="1"/>
</dbReference>
<evidence type="ECO:0000313" key="5">
    <source>
        <dbReference type="Proteomes" id="UP001451571"/>
    </source>
</evidence>
<organism evidence="4 5">
    <name type="scientific">Kineothrix sedimenti</name>
    <dbReference type="NCBI Taxonomy" id="3123317"/>
    <lineage>
        <taxon>Bacteria</taxon>
        <taxon>Bacillati</taxon>
        <taxon>Bacillota</taxon>
        <taxon>Clostridia</taxon>
        <taxon>Lachnospirales</taxon>
        <taxon>Lachnospiraceae</taxon>
        <taxon>Kineothrix</taxon>
    </lineage>
</organism>
<evidence type="ECO:0000259" key="3">
    <source>
        <dbReference type="PROSITE" id="PS51781"/>
    </source>
</evidence>
<evidence type="ECO:0000256" key="1">
    <source>
        <dbReference type="SAM" id="MobiDB-lite"/>
    </source>
</evidence>
<dbReference type="Gene3D" id="2.30.30.40">
    <property type="entry name" value="SH3 Domains"/>
    <property type="match status" value="2"/>
</dbReference>
<dbReference type="PANTHER" id="PTHR34408">
    <property type="entry name" value="FAMILY PROTEIN, PUTATIVE-RELATED"/>
    <property type="match status" value="1"/>
</dbReference>
<feature type="domain" description="SH3b" evidence="3">
    <location>
        <begin position="386"/>
        <end position="447"/>
    </location>
</feature>
<feature type="compositionally biased region" description="Acidic residues" evidence="1">
    <location>
        <begin position="270"/>
        <end position="286"/>
    </location>
</feature>
<evidence type="ECO:0000313" key="4">
    <source>
        <dbReference type="EMBL" id="XAH72670.1"/>
    </source>
</evidence>
<proteinExistence type="predicted"/>
<feature type="transmembrane region" description="Helical" evidence="2">
    <location>
        <begin position="30"/>
        <end position="48"/>
    </location>
</feature>
<feature type="compositionally biased region" description="Low complexity" evidence="1">
    <location>
        <begin position="258"/>
        <end position="269"/>
    </location>
</feature>
<keyword evidence="2" id="KW-0472">Membrane</keyword>
<gene>
    <name evidence="4" type="ORF">V6984_14265</name>
</gene>
<keyword evidence="5" id="KW-1185">Reference proteome</keyword>
<feature type="domain" description="SH3b" evidence="3">
    <location>
        <begin position="292"/>
        <end position="356"/>
    </location>
</feature>
<dbReference type="InterPro" id="IPR052354">
    <property type="entry name" value="Cell_Wall_Dynamics_Protein"/>
</dbReference>
<keyword evidence="2" id="KW-1133">Transmembrane helix</keyword>
<reference evidence="4 5" key="1">
    <citation type="submission" date="2024-02" db="EMBL/GenBank/DDBJ databases">
        <title>Bacterial strain from lacustrine sediment.</title>
        <authorList>
            <person name="Petit C."/>
            <person name="Fadhlaoui K."/>
        </authorList>
    </citation>
    <scope>NUCLEOTIDE SEQUENCE [LARGE SCALE GENOMIC DNA]</scope>
    <source>
        <strain evidence="4 5">IPX-CK</strain>
    </source>
</reference>
<dbReference type="EMBL" id="CP146256">
    <property type="protein sequence ID" value="XAH72670.1"/>
    <property type="molecule type" value="Genomic_DNA"/>
</dbReference>
<protein>
    <submittedName>
        <fullName evidence="4">SH3 domain-containing protein</fullName>
    </submittedName>
</protein>
<sequence>MSRHRKSSMNNSIKDRLDDIKDWISDHAKIVMPLILVVCVLFTVLIAVNANKKAAAEEEAQMAESTEVADTMAASAEDAEAVPELPLEENAYPAVNELMSSYYAALAEGNLDTVSSINAFVDDTEKIRIQEMSKYIDSYPQLDVYTKAGPVEDSYLVYVYSKVKFTEYDEMVPGMQAFYVCTDENGICYINEGEDNSVVTNYIRDISLQDDVVDLNNKVAVEYNELLESDEELNAFLVDLAQRIDVSVGEALAKAEAAQTENETAAADADNSETAEAADTETEQAAEETQTNVTKTVRATDVVNVRSSDSETADKVGKAQIGDEFTLLEEKGNGWSKITFDGKDAFIKTEYLEPVEEAAAAAETEQADQDTAQTETNEGTQTAAAGDGTTVTVTENVNVRKTASETGEKLGLVYVGEKLELVMKQADGWTKVKYKGQTAYVKSDYVE</sequence>
<dbReference type="PROSITE" id="PS51781">
    <property type="entry name" value="SH3B"/>
    <property type="match status" value="2"/>
</dbReference>
<dbReference type="RefSeq" id="WP_342756284.1">
    <property type="nucleotide sequence ID" value="NZ_CP146256.1"/>
</dbReference>
<feature type="region of interest" description="Disordered" evidence="1">
    <location>
        <begin position="258"/>
        <end position="294"/>
    </location>
</feature>
<feature type="region of interest" description="Disordered" evidence="1">
    <location>
        <begin position="359"/>
        <end position="389"/>
    </location>
</feature>
<dbReference type="InterPro" id="IPR003646">
    <property type="entry name" value="SH3-like_bac-type"/>
</dbReference>
<dbReference type="Pfam" id="PF08239">
    <property type="entry name" value="SH3_3"/>
    <property type="match status" value="2"/>
</dbReference>
<keyword evidence="2" id="KW-0812">Transmembrane</keyword>
<dbReference type="Proteomes" id="UP001451571">
    <property type="component" value="Chromosome"/>
</dbReference>